<dbReference type="Proteomes" id="UP000075420">
    <property type="component" value="Unassembled WGS sequence"/>
</dbReference>
<dbReference type="SUPFAM" id="SSF56436">
    <property type="entry name" value="C-type lectin-like"/>
    <property type="match status" value="1"/>
</dbReference>
<comment type="caution">
    <text evidence="3">The sequence shown here is derived from an EMBL/GenBank/DDBJ whole genome shotgun (WGS) entry which is preliminary data.</text>
</comment>
<feature type="domain" description="Sulfatase-modifying factor enzyme-like" evidence="2">
    <location>
        <begin position="119"/>
        <end position="276"/>
    </location>
</feature>
<feature type="compositionally biased region" description="Basic and acidic residues" evidence="1">
    <location>
        <begin position="1"/>
        <end position="12"/>
    </location>
</feature>
<reference evidence="3 4" key="1">
    <citation type="submission" date="2014-02" db="EMBL/GenBank/DDBJ databases">
        <title>The small core and large imbalanced accessory genome model reveals a collaborative survival strategy of Sorangium cellulosum strains in nature.</title>
        <authorList>
            <person name="Han K."/>
            <person name="Peng R."/>
            <person name="Blom J."/>
            <person name="Li Y.-Z."/>
        </authorList>
    </citation>
    <scope>NUCLEOTIDE SEQUENCE [LARGE SCALE GENOMIC DNA]</scope>
    <source>
        <strain evidence="3 4">So0157-25</strain>
    </source>
</reference>
<feature type="non-terminal residue" evidence="3">
    <location>
        <position position="1"/>
    </location>
</feature>
<dbReference type="Gene3D" id="3.90.1580.10">
    <property type="entry name" value="paralog of FGE (formylglycine-generating enzyme)"/>
    <property type="match status" value="1"/>
</dbReference>
<dbReference type="InterPro" id="IPR042095">
    <property type="entry name" value="SUMF_sf"/>
</dbReference>
<name>A0A150PD58_SORCE</name>
<dbReference type="InterPro" id="IPR016187">
    <property type="entry name" value="CTDL_fold"/>
</dbReference>
<organism evidence="3 4">
    <name type="scientific">Sorangium cellulosum</name>
    <name type="common">Polyangium cellulosum</name>
    <dbReference type="NCBI Taxonomy" id="56"/>
    <lineage>
        <taxon>Bacteria</taxon>
        <taxon>Pseudomonadati</taxon>
        <taxon>Myxococcota</taxon>
        <taxon>Polyangia</taxon>
        <taxon>Polyangiales</taxon>
        <taxon>Polyangiaceae</taxon>
        <taxon>Sorangium</taxon>
    </lineage>
</organism>
<accession>A0A150PD58</accession>
<evidence type="ECO:0000256" key="1">
    <source>
        <dbReference type="SAM" id="MobiDB-lite"/>
    </source>
</evidence>
<feature type="non-terminal residue" evidence="3">
    <location>
        <position position="297"/>
    </location>
</feature>
<evidence type="ECO:0000313" key="3">
    <source>
        <dbReference type="EMBL" id="KYF53623.1"/>
    </source>
</evidence>
<dbReference type="PANTHER" id="PTHR23150:SF19">
    <property type="entry name" value="FORMYLGLYCINE-GENERATING ENZYME"/>
    <property type="match status" value="1"/>
</dbReference>
<dbReference type="GO" id="GO:0120147">
    <property type="term" value="F:formylglycine-generating oxidase activity"/>
    <property type="evidence" value="ECO:0007669"/>
    <property type="project" value="TreeGrafter"/>
</dbReference>
<evidence type="ECO:0000259" key="2">
    <source>
        <dbReference type="Pfam" id="PF03781"/>
    </source>
</evidence>
<dbReference type="AlphaFoldDB" id="A0A150PD58"/>
<dbReference type="PANTHER" id="PTHR23150">
    <property type="entry name" value="SULFATASE MODIFYING FACTOR 1, 2"/>
    <property type="match status" value="1"/>
</dbReference>
<proteinExistence type="predicted"/>
<feature type="region of interest" description="Disordered" evidence="1">
    <location>
        <begin position="1"/>
        <end position="83"/>
    </location>
</feature>
<sequence length="297" mass="32544">RRERRLLHDAPGARRHVQPAQQCEPACHRQRLLPGQVHDHGGALPAVRRADRRPDAGQPAAGRGGRPPEDPEQRLGSGKIPNSGWDPAWNSHLAADTSALRTALVCDPYGWPSWSDTPGAKEHKPIVCATWYELFGFCAWDGGRLPTQAEINYVSAGGSEQRFYPWESTSVHDINLDDASWCCQGDGSVAGDCVTSYPSLYPCSQTDLTDVGRFPAGAGRWGHMDLAGNAYKATRDGADIYQLLTPCNDCSRLDNGSRTRFMHGGSFLAAAYKQATSYQVAYANDSRRYYVTAMCAR</sequence>
<protein>
    <recommendedName>
        <fullName evidence="2">Sulfatase-modifying factor enzyme-like domain-containing protein</fullName>
    </recommendedName>
</protein>
<dbReference type="InterPro" id="IPR051043">
    <property type="entry name" value="Sulfatase_Mod_Factor_Kinase"/>
</dbReference>
<dbReference type="InterPro" id="IPR005532">
    <property type="entry name" value="SUMF_dom"/>
</dbReference>
<evidence type="ECO:0000313" key="4">
    <source>
        <dbReference type="Proteomes" id="UP000075420"/>
    </source>
</evidence>
<dbReference type="EMBL" id="JELY01002096">
    <property type="protein sequence ID" value="KYF53623.1"/>
    <property type="molecule type" value="Genomic_DNA"/>
</dbReference>
<dbReference type="Pfam" id="PF03781">
    <property type="entry name" value="FGE-sulfatase"/>
    <property type="match status" value="1"/>
</dbReference>
<gene>
    <name evidence="3" type="ORF">BE08_24540</name>
</gene>